<evidence type="ECO:0000313" key="2">
    <source>
        <dbReference type="EMBL" id="MPM48481.1"/>
    </source>
</evidence>
<feature type="domain" description="Integrase catalytic" evidence="1">
    <location>
        <begin position="1"/>
        <end position="133"/>
    </location>
</feature>
<dbReference type="InterPro" id="IPR012337">
    <property type="entry name" value="RNaseH-like_sf"/>
</dbReference>
<dbReference type="Gene3D" id="3.30.420.10">
    <property type="entry name" value="Ribonuclease H-like superfamily/Ribonuclease H"/>
    <property type="match status" value="1"/>
</dbReference>
<dbReference type="InterPro" id="IPR001584">
    <property type="entry name" value="Integrase_cat-core"/>
</dbReference>
<dbReference type="InterPro" id="IPR036397">
    <property type="entry name" value="RNaseH_sf"/>
</dbReference>
<reference evidence="2" key="1">
    <citation type="submission" date="2019-08" db="EMBL/GenBank/DDBJ databases">
        <authorList>
            <person name="Kucharzyk K."/>
            <person name="Murdoch R.W."/>
            <person name="Higgins S."/>
            <person name="Loffler F."/>
        </authorList>
    </citation>
    <scope>NUCLEOTIDE SEQUENCE</scope>
</reference>
<dbReference type="PROSITE" id="PS50994">
    <property type="entry name" value="INTEGRASE"/>
    <property type="match status" value="1"/>
</dbReference>
<gene>
    <name evidence="2" type="ORF">SDC9_95206</name>
</gene>
<dbReference type="SUPFAM" id="SSF53098">
    <property type="entry name" value="Ribonuclease H-like"/>
    <property type="match status" value="1"/>
</dbReference>
<dbReference type="AlphaFoldDB" id="A0A645A873"/>
<dbReference type="PANTHER" id="PTHR35004:SF6">
    <property type="entry name" value="TRANSPOSASE"/>
    <property type="match status" value="1"/>
</dbReference>
<protein>
    <recommendedName>
        <fullName evidence="1">Integrase catalytic domain-containing protein</fullName>
    </recommendedName>
</protein>
<comment type="caution">
    <text evidence="2">The sequence shown here is derived from an EMBL/GenBank/DDBJ whole genome shotgun (WGS) entry which is preliminary data.</text>
</comment>
<name>A0A645A873_9ZZZZ</name>
<proteinExistence type="predicted"/>
<organism evidence="2">
    <name type="scientific">bioreactor metagenome</name>
    <dbReference type="NCBI Taxonomy" id="1076179"/>
    <lineage>
        <taxon>unclassified sequences</taxon>
        <taxon>metagenomes</taxon>
        <taxon>ecological metagenomes</taxon>
    </lineage>
</organism>
<accession>A0A645A873</accession>
<evidence type="ECO:0000259" key="1">
    <source>
        <dbReference type="PROSITE" id="PS50994"/>
    </source>
</evidence>
<dbReference type="GO" id="GO:0015074">
    <property type="term" value="P:DNA integration"/>
    <property type="evidence" value="ECO:0007669"/>
    <property type="project" value="InterPro"/>
</dbReference>
<dbReference type="GO" id="GO:0003676">
    <property type="term" value="F:nucleic acid binding"/>
    <property type="evidence" value="ECO:0007669"/>
    <property type="project" value="InterPro"/>
</dbReference>
<sequence length="348" mass="40166">MFSDTRFTSQAAVDAHEKAFEFFGGIPREIIYDQDCVFIHDENRGDYVMTDIFSRYCSCRPFKATFCRGADPESKGKVENVVKYVKQNFLYNRPFVDIDLLNRQAMEWLARTGNKMVHNATRKVPFQQWEYERPFLLAWHPVFTPAKEGKEYKAYKNNTVKYKGNSYSLPFGTYRGEDTRVYVNESEGSLVIRDAEEKMLATHLIPAGTGHNVINTHHRRNTSVRLNELRGQVKEFFRHSPSIETFMGTIERVYPRYVRDQLTLLLTSSEKAGLIKAETTLDFCLRNNITSCNDFKAILEKETAGVNNPVQGVRIKPLGDARARLICDIEPERSGMDTYESLFSDNQK</sequence>
<dbReference type="EMBL" id="VSSQ01012116">
    <property type="protein sequence ID" value="MPM48481.1"/>
    <property type="molecule type" value="Genomic_DNA"/>
</dbReference>
<dbReference type="PANTHER" id="PTHR35004">
    <property type="entry name" value="TRANSPOSASE RV3428C-RELATED"/>
    <property type="match status" value="1"/>
</dbReference>